<evidence type="ECO:0000256" key="5">
    <source>
        <dbReference type="ARBA" id="ARBA00022840"/>
    </source>
</evidence>
<dbReference type="InterPro" id="IPR003593">
    <property type="entry name" value="AAA+_ATPase"/>
</dbReference>
<accession>A0ABU3EJX3</accession>
<dbReference type="InterPro" id="IPR003439">
    <property type="entry name" value="ABC_transporter-like_ATP-bd"/>
</dbReference>
<evidence type="ECO:0000313" key="7">
    <source>
        <dbReference type="EMBL" id="MDT1064545.1"/>
    </source>
</evidence>
<dbReference type="PROSITE" id="PS50893">
    <property type="entry name" value="ABC_TRANSPORTER_2"/>
    <property type="match status" value="2"/>
</dbReference>
<feature type="domain" description="ABC transporter" evidence="6">
    <location>
        <begin position="13"/>
        <end position="252"/>
    </location>
</feature>
<protein>
    <submittedName>
        <fullName evidence="7">Sugar ABC transporter ATP-binding protein</fullName>
    </submittedName>
</protein>
<sequence>MVAAQAATRDAAVIVSGVSRSFGSVRALSDATLTVGKGEKLGLVGHNGAGKSTLMNVLSGVLRPDAGTIRVGTEVYSQVTPAQLHRLGIRCVFQELSLCPNLTAVENTLVRQGKLGRWGWRKRARGLIAASLNRIFPSHGIDIGRPVGELDIAQRQMVEIAEAFAGRPSDIRLVILDEPTSSLDARVADQLMAFLDIASKDGIATILISHRLNEILFFTERVVVMVDGRIVGDVATADLTRPALVGMMGHLEAAGPESTVAARAETSAEIVLRVEGGEDSLRLVLRKGEVVGLAGLDGHGQRHTLQQIFDAAARGQAGLAKGSAAYVAGDRQTEGVFPVWSVSENATVRALRDVSRYGVIDLAREREIAARWFRRIGVRTAGPDARIGTLSGGNQQKILFARALASSAPLILLDDPMRGVDVGTKSEVYALIRAEAQVGRSFVWYSTETEELGNCDRVYVFREGRIVAVLEADEVNEESILRASFADRSEPRTALEAAYV</sequence>
<dbReference type="InterPro" id="IPR017871">
    <property type="entry name" value="ABC_transporter-like_CS"/>
</dbReference>
<evidence type="ECO:0000259" key="6">
    <source>
        <dbReference type="PROSITE" id="PS50893"/>
    </source>
</evidence>
<dbReference type="InterPro" id="IPR027417">
    <property type="entry name" value="P-loop_NTPase"/>
</dbReference>
<keyword evidence="3" id="KW-0677">Repeat</keyword>
<evidence type="ECO:0000256" key="1">
    <source>
        <dbReference type="ARBA" id="ARBA00022448"/>
    </source>
</evidence>
<dbReference type="Gene3D" id="3.40.50.300">
    <property type="entry name" value="P-loop containing nucleotide triphosphate hydrolases"/>
    <property type="match status" value="2"/>
</dbReference>
<keyword evidence="8" id="KW-1185">Reference proteome</keyword>
<keyword evidence="5 7" id="KW-0067">ATP-binding</keyword>
<dbReference type="SUPFAM" id="SSF52540">
    <property type="entry name" value="P-loop containing nucleoside triphosphate hydrolases"/>
    <property type="match status" value="2"/>
</dbReference>
<reference evidence="8" key="1">
    <citation type="submission" date="2023-07" db="EMBL/GenBank/DDBJ databases">
        <title>Characterization of two Paracoccaceae strains isolated from Phycosphere and proposal of Xinfangfangia lacusdiani sp. nov.</title>
        <authorList>
            <person name="Deng Y."/>
            <person name="Zhang Y.Q."/>
        </authorList>
    </citation>
    <scope>NUCLEOTIDE SEQUENCE [LARGE SCALE GENOMIC DNA]</scope>
    <source>
        <strain evidence="8">CPCC 101403</strain>
    </source>
</reference>
<comment type="caution">
    <text evidence="7">The sequence shown here is derived from an EMBL/GenBank/DDBJ whole genome shotgun (WGS) entry which is preliminary data.</text>
</comment>
<dbReference type="Pfam" id="PF00005">
    <property type="entry name" value="ABC_tran"/>
    <property type="match status" value="2"/>
</dbReference>
<dbReference type="GO" id="GO:0005524">
    <property type="term" value="F:ATP binding"/>
    <property type="evidence" value="ECO:0007669"/>
    <property type="project" value="UniProtKB-KW"/>
</dbReference>
<dbReference type="PANTHER" id="PTHR43790:SF9">
    <property type="entry name" value="GALACTOFURANOSE TRANSPORTER ATP-BINDING PROTEIN YTFR"/>
    <property type="match status" value="1"/>
</dbReference>
<organism evidence="7 8">
    <name type="scientific">Paracoccus broussonetiae</name>
    <dbReference type="NCBI Taxonomy" id="3075834"/>
    <lineage>
        <taxon>Bacteria</taxon>
        <taxon>Pseudomonadati</taxon>
        <taxon>Pseudomonadota</taxon>
        <taxon>Alphaproteobacteria</taxon>
        <taxon>Rhodobacterales</taxon>
        <taxon>Paracoccaceae</taxon>
        <taxon>Paracoccus</taxon>
    </lineage>
</organism>
<dbReference type="EMBL" id="JAVRQI010000025">
    <property type="protein sequence ID" value="MDT1064545.1"/>
    <property type="molecule type" value="Genomic_DNA"/>
</dbReference>
<dbReference type="InterPro" id="IPR050107">
    <property type="entry name" value="ABC_carbohydrate_import_ATPase"/>
</dbReference>
<dbReference type="PANTHER" id="PTHR43790">
    <property type="entry name" value="CARBOHYDRATE TRANSPORT ATP-BINDING PROTEIN MG119-RELATED"/>
    <property type="match status" value="1"/>
</dbReference>
<keyword evidence="4" id="KW-0547">Nucleotide-binding</keyword>
<name>A0ABU3EJX3_9RHOB</name>
<evidence type="ECO:0000313" key="8">
    <source>
        <dbReference type="Proteomes" id="UP001251085"/>
    </source>
</evidence>
<feature type="domain" description="ABC transporter" evidence="6">
    <location>
        <begin position="262"/>
        <end position="488"/>
    </location>
</feature>
<keyword evidence="2" id="KW-0762">Sugar transport</keyword>
<dbReference type="Proteomes" id="UP001251085">
    <property type="component" value="Unassembled WGS sequence"/>
</dbReference>
<evidence type="ECO:0000256" key="2">
    <source>
        <dbReference type="ARBA" id="ARBA00022597"/>
    </source>
</evidence>
<gene>
    <name evidence="7" type="ORF">RM190_21980</name>
</gene>
<dbReference type="CDD" id="cd03216">
    <property type="entry name" value="ABC_Carb_Monos_I"/>
    <property type="match status" value="1"/>
</dbReference>
<dbReference type="PROSITE" id="PS00211">
    <property type="entry name" value="ABC_TRANSPORTER_1"/>
    <property type="match status" value="1"/>
</dbReference>
<proteinExistence type="predicted"/>
<dbReference type="SMART" id="SM00382">
    <property type="entry name" value="AAA"/>
    <property type="match status" value="2"/>
</dbReference>
<keyword evidence="1" id="KW-0813">Transport</keyword>
<evidence type="ECO:0000256" key="4">
    <source>
        <dbReference type="ARBA" id="ARBA00022741"/>
    </source>
</evidence>
<evidence type="ECO:0000256" key="3">
    <source>
        <dbReference type="ARBA" id="ARBA00022737"/>
    </source>
</evidence>